<protein>
    <submittedName>
        <fullName evidence="2">Pkinase_fungal domain-containing protein</fullName>
    </submittedName>
</protein>
<reference evidence="2" key="2">
    <citation type="submission" date="2020-10" db="UniProtKB">
        <authorList>
            <consortium name="WormBaseParasite"/>
        </authorList>
    </citation>
    <scope>IDENTIFICATION</scope>
</reference>
<name>A0A7E4VZ67_PANRE</name>
<dbReference type="AlphaFoldDB" id="A0A7E4VZ67"/>
<accession>A0A7E4VZ67</accession>
<evidence type="ECO:0000313" key="1">
    <source>
        <dbReference type="Proteomes" id="UP000492821"/>
    </source>
</evidence>
<proteinExistence type="predicted"/>
<dbReference type="Proteomes" id="UP000492821">
    <property type="component" value="Unassembled WGS sequence"/>
</dbReference>
<keyword evidence="1" id="KW-1185">Reference proteome</keyword>
<organism evidence="1 2">
    <name type="scientific">Panagrellus redivivus</name>
    <name type="common">Microworm</name>
    <dbReference type="NCBI Taxonomy" id="6233"/>
    <lineage>
        <taxon>Eukaryota</taxon>
        <taxon>Metazoa</taxon>
        <taxon>Ecdysozoa</taxon>
        <taxon>Nematoda</taxon>
        <taxon>Chromadorea</taxon>
        <taxon>Rhabditida</taxon>
        <taxon>Tylenchina</taxon>
        <taxon>Panagrolaimomorpha</taxon>
        <taxon>Panagrolaimoidea</taxon>
        <taxon>Panagrolaimidae</taxon>
        <taxon>Panagrellus</taxon>
    </lineage>
</organism>
<evidence type="ECO:0000313" key="2">
    <source>
        <dbReference type="WBParaSite" id="Pan_g4908.t1"/>
    </source>
</evidence>
<reference evidence="1" key="1">
    <citation type="journal article" date="2013" name="Genetics">
        <title>The draft genome and transcriptome of Panagrellus redivivus are shaped by the harsh demands of a free-living lifestyle.</title>
        <authorList>
            <person name="Srinivasan J."/>
            <person name="Dillman A.R."/>
            <person name="Macchietto M.G."/>
            <person name="Heikkinen L."/>
            <person name="Lakso M."/>
            <person name="Fracchia K.M."/>
            <person name="Antoshechkin I."/>
            <person name="Mortazavi A."/>
            <person name="Wong G."/>
            <person name="Sternberg P.W."/>
        </authorList>
    </citation>
    <scope>NUCLEOTIDE SEQUENCE [LARGE SCALE GENOMIC DNA]</scope>
    <source>
        <strain evidence="1">MT8872</strain>
    </source>
</reference>
<dbReference type="WBParaSite" id="Pan_g4908.t1">
    <property type="protein sequence ID" value="Pan_g4908.t1"/>
    <property type="gene ID" value="Pan_g4908"/>
</dbReference>
<sequence>MSTFGRMHGLRSFGETEMGLDATNHFRCLFQVPPVSKQRASATQKNTKVAMNTCFDTMQHFKGHHAGALFDNTFAHHLHRLGGYLGRCGSERTYDDNSKRSQVAFVLVSFDGRQATDADDSARGTDEQEASTFRHDARRKFKKFHCDTASRQVWEDDGLLFAKQWVIFLEMM</sequence>